<protein>
    <submittedName>
        <fullName evidence="3 4">Malonyl-CoA decarboxylase</fullName>
    </submittedName>
</protein>
<reference evidence="3 5" key="1">
    <citation type="submission" date="2014-09" db="EMBL/GenBank/DDBJ databases">
        <authorList>
            <person name="Loux Valentin"/>
            <person name="Dugat Thibaut"/>
        </authorList>
    </citation>
    <scope>NUCLEOTIDE SEQUENCE [LARGE SCALE GENOMIC DNA]</scope>
    <source>
        <strain evidence="3 5">BOV-10_179</strain>
    </source>
</reference>
<evidence type="ECO:0000313" key="6">
    <source>
        <dbReference type="Proteomes" id="UP000078419"/>
    </source>
</evidence>
<dbReference type="EMBL" id="FLLR01000099">
    <property type="protein sequence ID" value="SBO14900.1"/>
    <property type="molecule type" value="Genomic_DNA"/>
</dbReference>
<dbReference type="InterPro" id="IPR007956">
    <property type="entry name" value="Malonyl_CoA_deC_C"/>
</dbReference>
<dbReference type="PANTHER" id="PTHR28641">
    <property type="match status" value="1"/>
</dbReference>
<reference evidence="6" key="2">
    <citation type="submission" date="2016-03" db="EMBL/GenBank/DDBJ databases">
        <authorList>
            <person name="Loux Valentin"/>
        </authorList>
    </citation>
    <scope>NUCLEOTIDE SEQUENCE [LARGE SCALE GENOMIC DNA]</scope>
    <source>
        <strain evidence="6">C1</strain>
    </source>
</reference>
<dbReference type="GO" id="GO:2001294">
    <property type="term" value="P:malonyl-CoA catabolic process"/>
    <property type="evidence" value="ECO:0007669"/>
    <property type="project" value="TreeGrafter"/>
</dbReference>
<evidence type="ECO:0000313" key="3">
    <source>
        <dbReference type="EMBL" id="CEG21027.1"/>
    </source>
</evidence>
<feature type="domain" description="Malonyl-CoA decarboxylase C-terminal" evidence="1">
    <location>
        <begin position="184"/>
        <end position="431"/>
    </location>
</feature>
<dbReference type="InterPro" id="IPR035372">
    <property type="entry name" value="MCD_N"/>
</dbReference>
<dbReference type="InterPro" id="IPR042303">
    <property type="entry name" value="Malonyl_CoA_deC_C_sf"/>
</dbReference>
<name>A0A098EGU3_ANAPH</name>
<dbReference type="Gene3D" id="1.20.140.90">
    <property type="entry name" value="Malonyl-CoA decarboxylase, oligemerization domain"/>
    <property type="match status" value="1"/>
</dbReference>
<dbReference type="RefSeq" id="WP_044142678.1">
    <property type="nucleotide sequence ID" value="NZ_CCXQ01000149.1"/>
</dbReference>
<dbReference type="Pfam" id="PF05292">
    <property type="entry name" value="MCD"/>
    <property type="match status" value="1"/>
</dbReference>
<dbReference type="InterPro" id="IPR038917">
    <property type="entry name" value="Malonyl_CoA_deC"/>
</dbReference>
<dbReference type="Proteomes" id="UP000078419">
    <property type="component" value="Unassembled WGS sequence"/>
</dbReference>
<organism evidence="3 5">
    <name type="scientific">Anaplasma phagocytophilum</name>
    <name type="common">Ehrlichia phagocytophila</name>
    <dbReference type="NCBI Taxonomy" id="948"/>
    <lineage>
        <taxon>Bacteria</taxon>
        <taxon>Pseudomonadati</taxon>
        <taxon>Pseudomonadota</taxon>
        <taxon>Alphaproteobacteria</taxon>
        <taxon>Rickettsiales</taxon>
        <taxon>Anaplasmataceae</taxon>
        <taxon>Anaplasma</taxon>
        <taxon>phagocytophilum group</taxon>
    </lineage>
</organism>
<dbReference type="GO" id="GO:0006085">
    <property type="term" value="P:acetyl-CoA biosynthetic process"/>
    <property type="evidence" value="ECO:0007669"/>
    <property type="project" value="TreeGrafter"/>
</dbReference>
<dbReference type="PANTHER" id="PTHR28641:SF1">
    <property type="entry name" value="MALONYL-COA DECARBOXYLASE, MITOCHONDRIAL"/>
    <property type="match status" value="1"/>
</dbReference>
<evidence type="ECO:0000313" key="4">
    <source>
        <dbReference type="EMBL" id="SBO14900.1"/>
    </source>
</evidence>
<evidence type="ECO:0000259" key="2">
    <source>
        <dbReference type="Pfam" id="PF17408"/>
    </source>
</evidence>
<reference evidence="4" key="3">
    <citation type="submission" date="2016-03" db="EMBL/GenBank/DDBJ databases">
        <authorList>
            <person name="Loux V."/>
        </authorList>
    </citation>
    <scope>NUCLEOTIDE SEQUENCE</scope>
    <source>
        <strain evidence="4">C1</strain>
    </source>
</reference>
<dbReference type="GO" id="GO:0006633">
    <property type="term" value="P:fatty acid biosynthetic process"/>
    <property type="evidence" value="ECO:0007669"/>
    <property type="project" value="InterPro"/>
</dbReference>
<sequence length="461" mass="51794">MENSLLKIKYRTISSVVKVFDEVTDVVLSWVGNIGKDLSRKQDIDNLLSKMRECVSPKGGEVKARYNTISLGNLYLQLSDMGKARFLRMLNDRFNSTQEEVDSKISEYVNNTDSALEEKLRFELISVLSSPRLSILKQFMSLSEGVKFLVDMRADAITLSRKGENFFALERDLKGVLSSLFDVGLLELRHITWDSPASLLEKLIFYEAVHAISSWEDLRHRLESDRRCFAFFHYKMPQEPLIFVEVALVNDVANSVQALLDDSAPKKDPSEAKVAIFYSISNTQVGLTGISLGNFLIKRVVSRLSSEFSNIKTYATLSPIPGFVRWLNEVLASDGDAFLRSVGISHSVEGLQSYINSISSDPKSIPVVSQELLLRLCAHYLNTKSGSRVIDPVAHFHLSNGASIRRLNWMADTSQKGLLSSLGIMVNYSYELSKIDDNHEAYVVHGKVTYSREIATLLKKS</sequence>
<dbReference type="InterPro" id="IPR038351">
    <property type="entry name" value="MCD_N_sf"/>
</dbReference>
<proteinExistence type="predicted"/>
<dbReference type="GO" id="GO:0050080">
    <property type="term" value="F:malonyl-CoA decarboxylase activity"/>
    <property type="evidence" value="ECO:0007669"/>
    <property type="project" value="InterPro"/>
</dbReference>
<dbReference type="Proteomes" id="UP000055047">
    <property type="component" value="Unassembled WGS sequence"/>
</dbReference>
<dbReference type="EMBL" id="CCXQ01000149">
    <property type="protein sequence ID" value="CEG21027.1"/>
    <property type="molecule type" value="Genomic_DNA"/>
</dbReference>
<accession>A0A098EGU3</accession>
<feature type="domain" description="Malonyl-CoA decarboxylase N-terminal" evidence="2">
    <location>
        <begin position="94"/>
        <end position="181"/>
    </location>
</feature>
<dbReference type="Pfam" id="PF17408">
    <property type="entry name" value="MCD_N"/>
    <property type="match status" value="1"/>
</dbReference>
<dbReference type="Gene3D" id="3.40.630.150">
    <property type="entry name" value="Malonyl-CoA decarboxylase, catalytic domain"/>
    <property type="match status" value="1"/>
</dbReference>
<dbReference type="AlphaFoldDB" id="A0A098EGU3"/>
<gene>
    <name evidence="3" type="primary">mcd</name>
    <name evidence="4" type="ORF">ANAPC1_01276</name>
    <name evidence="3" type="ORF">ANAPHAGO_00909</name>
</gene>
<evidence type="ECO:0000259" key="1">
    <source>
        <dbReference type="Pfam" id="PF05292"/>
    </source>
</evidence>
<evidence type="ECO:0000313" key="5">
    <source>
        <dbReference type="Proteomes" id="UP000055047"/>
    </source>
</evidence>